<name>A0A0G3ECS3_9BACT</name>
<gene>
    <name evidence="1" type="ORF">L21SP4_00840</name>
</gene>
<reference evidence="2" key="1">
    <citation type="submission" date="2015-02" db="EMBL/GenBank/DDBJ databases">
        <title>Description and complete genome sequence of the first cultured representative of the subdivision 5 of the Verrucomicrobia phylum.</title>
        <authorList>
            <person name="Spring S."/>
            <person name="Bunk B."/>
            <person name="Sproer C."/>
            <person name="Klenk H.-P."/>
        </authorList>
    </citation>
    <scope>NUCLEOTIDE SEQUENCE [LARGE SCALE GENOMIC DNA]</scope>
    <source>
        <strain evidence="2">L21-Fru-AB</strain>
    </source>
</reference>
<dbReference type="AlphaFoldDB" id="A0A0G3ECS3"/>
<keyword evidence="2" id="KW-1185">Reference proteome</keyword>
<dbReference type="Proteomes" id="UP000035268">
    <property type="component" value="Chromosome"/>
</dbReference>
<evidence type="ECO:0000313" key="1">
    <source>
        <dbReference type="EMBL" id="AKJ64103.1"/>
    </source>
</evidence>
<dbReference type="KEGG" id="vbl:L21SP4_00840"/>
<sequence>MGLMDRIKGVKNQGRPHWTRNAALVSLAVHALLLLAAGSIVAVKVYKQQQTTFVGGDRERPRLELRKLRIPITVKNMQRRSARPSVQINPRLAARTMADQAMPDVSMPARELGGDMLSGLDLGGGGVEGLGTGGGSLGFGISSVNFFGVKSEGERVMFLVSTWSGMMVDDRGGIPAYTKVKEEIVRLINGMSPATVFNVAMFDINKVNMFSRDMVPATKDNRRRVSDWIEPFNTEYGQRGARENNFYPRRTYEPVGEDICHQTKALLAAFEQQADSVFMIIADRWSKREPITEEELVDFWEDHGWSVEEQQHWEDVIVPRVQDELERINRDRKKKGLPPKVIRHTYEFVGERWPDMERPPIPPHYDEEQQLETLEEAVIYNFRREGLGIPSVNIILFRGEDEDLDRRDQRTAAFFDDISDEFKGRFRVLEGLEAIEYDYE</sequence>
<dbReference type="OrthoDB" id="194413at2"/>
<dbReference type="RefSeq" id="WP_052881469.1">
    <property type="nucleotide sequence ID" value="NZ_CP010904.1"/>
</dbReference>
<dbReference type="EMBL" id="CP010904">
    <property type="protein sequence ID" value="AKJ64103.1"/>
    <property type="molecule type" value="Genomic_DNA"/>
</dbReference>
<dbReference type="STRING" id="1307763.L21SP4_00840"/>
<protein>
    <submittedName>
        <fullName evidence="1">Uncharacterized protein</fullName>
    </submittedName>
</protein>
<evidence type="ECO:0000313" key="2">
    <source>
        <dbReference type="Proteomes" id="UP000035268"/>
    </source>
</evidence>
<accession>A0A0G3ECS3</accession>
<proteinExistence type="predicted"/>
<organism evidence="1 2">
    <name type="scientific">Kiritimatiella glycovorans</name>
    <dbReference type="NCBI Taxonomy" id="1307763"/>
    <lineage>
        <taxon>Bacteria</taxon>
        <taxon>Pseudomonadati</taxon>
        <taxon>Kiritimatiellota</taxon>
        <taxon>Kiritimatiellia</taxon>
        <taxon>Kiritimatiellales</taxon>
        <taxon>Kiritimatiellaceae</taxon>
        <taxon>Kiritimatiella</taxon>
    </lineage>
</organism>
<reference evidence="1 2" key="2">
    <citation type="journal article" date="2016" name="ISME J.">
        <title>Characterization of the first cultured representative of Verrucomicrobia subdivision 5 indicates the proposal of a novel phylum.</title>
        <authorList>
            <person name="Spring S."/>
            <person name="Bunk B."/>
            <person name="Sproer C."/>
            <person name="Schumann P."/>
            <person name="Rohde M."/>
            <person name="Tindall B.J."/>
            <person name="Klenk H.P."/>
        </authorList>
    </citation>
    <scope>NUCLEOTIDE SEQUENCE [LARGE SCALE GENOMIC DNA]</scope>
    <source>
        <strain evidence="1 2">L21-Fru-AB</strain>
    </source>
</reference>